<gene>
    <name evidence="3" type="ORF">AAU01_24490</name>
</gene>
<dbReference type="EMBL" id="BJMD01000014">
    <property type="protein sequence ID" value="GEB19694.1"/>
    <property type="molecule type" value="Genomic_DNA"/>
</dbReference>
<evidence type="ECO:0000256" key="2">
    <source>
        <dbReference type="SAM" id="SignalP"/>
    </source>
</evidence>
<dbReference type="PROSITE" id="PS51257">
    <property type="entry name" value="PROKAR_LIPOPROTEIN"/>
    <property type="match status" value="1"/>
</dbReference>
<keyword evidence="4" id="KW-1185">Reference proteome</keyword>
<protein>
    <recommendedName>
        <fullName evidence="5">Lipoprotein</fullName>
    </recommendedName>
</protein>
<organism evidence="3 4">
    <name type="scientific">Paenarthrobacter aurescens</name>
    <name type="common">Arthrobacter aurescens</name>
    <dbReference type="NCBI Taxonomy" id="43663"/>
    <lineage>
        <taxon>Bacteria</taxon>
        <taxon>Bacillati</taxon>
        <taxon>Actinomycetota</taxon>
        <taxon>Actinomycetes</taxon>
        <taxon>Micrococcales</taxon>
        <taxon>Micrococcaceae</taxon>
        <taxon>Paenarthrobacter</taxon>
    </lineage>
</organism>
<evidence type="ECO:0000256" key="1">
    <source>
        <dbReference type="SAM" id="MobiDB-lite"/>
    </source>
</evidence>
<name>A0A4Y3NCM4_PAEAU</name>
<dbReference type="AlphaFoldDB" id="A0A4Y3NCM4"/>
<evidence type="ECO:0000313" key="3">
    <source>
        <dbReference type="EMBL" id="GEB19694.1"/>
    </source>
</evidence>
<evidence type="ECO:0000313" key="4">
    <source>
        <dbReference type="Proteomes" id="UP000317715"/>
    </source>
</evidence>
<feature type="signal peptide" evidence="2">
    <location>
        <begin position="1"/>
        <end position="26"/>
    </location>
</feature>
<sequence>MTPRRRHYWRALPATAVLLLVLTGCGTTPSTNPPTSTEEQTRGPEQARTEYLDIFTQIQALAPGDWTKITPDKPGMACPLPDGTEGTRFNYDSTQGTITEEQAAAIHKTVREIFESKGLRVVQTQPSGSNRDQTTTGFGDGKFSMQLGTSSFGTSLGGNTRCAPDPEGKFR</sequence>
<dbReference type="Proteomes" id="UP000317715">
    <property type="component" value="Unassembled WGS sequence"/>
</dbReference>
<proteinExistence type="predicted"/>
<feature type="chain" id="PRO_5039138447" description="Lipoprotein" evidence="2">
    <location>
        <begin position="27"/>
        <end position="171"/>
    </location>
</feature>
<accession>A0A4Y3NCM4</accession>
<comment type="caution">
    <text evidence="3">The sequence shown here is derived from an EMBL/GenBank/DDBJ whole genome shotgun (WGS) entry which is preliminary data.</text>
</comment>
<evidence type="ECO:0008006" key="5">
    <source>
        <dbReference type="Google" id="ProtNLM"/>
    </source>
</evidence>
<feature type="region of interest" description="Disordered" evidence="1">
    <location>
        <begin position="25"/>
        <end position="46"/>
    </location>
</feature>
<feature type="compositionally biased region" description="Low complexity" evidence="1">
    <location>
        <begin position="25"/>
        <end position="38"/>
    </location>
</feature>
<reference evidence="3 4" key="1">
    <citation type="submission" date="2019-06" db="EMBL/GenBank/DDBJ databases">
        <title>Whole genome shotgun sequence of Paenarthrobacter aurescens NBRC 12136.</title>
        <authorList>
            <person name="Hosoyama A."/>
            <person name="Uohara A."/>
            <person name="Ohji S."/>
            <person name="Ichikawa N."/>
        </authorList>
    </citation>
    <scope>NUCLEOTIDE SEQUENCE [LARGE SCALE GENOMIC DNA]</scope>
    <source>
        <strain evidence="3 4">NBRC 12136</strain>
    </source>
</reference>
<keyword evidence="2" id="KW-0732">Signal</keyword>